<keyword evidence="2" id="KW-0677">Repeat</keyword>
<dbReference type="PANTHER" id="PTHR48108">
    <property type="entry name" value="CBS DOMAIN-CONTAINING PROTEIN CBSX2, CHLOROPLASTIC"/>
    <property type="match status" value="1"/>
</dbReference>
<dbReference type="OrthoDB" id="8919at2157"/>
<feature type="domain" description="CBS" evidence="5">
    <location>
        <begin position="6"/>
        <end position="66"/>
    </location>
</feature>
<dbReference type="Gene3D" id="3.10.580.10">
    <property type="entry name" value="CBS-domain"/>
    <property type="match status" value="3"/>
</dbReference>
<dbReference type="EMBL" id="JMIY01000007">
    <property type="protein sequence ID" value="KCZ70742.1"/>
    <property type="molecule type" value="Genomic_DNA"/>
</dbReference>
<dbReference type="InterPro" id="IPR051462">
    <property type="entry name" value="CBS_domain-containing"/>
</dbReference>
<reference evidence="6 7" key="1">
    <citation type="journal article" date="2013" name="Nature">
        <title>Anaerobic oxidation of methane coupled to nitrate reduction in a novel archaeal lineage.</title>
        <authorList>
            <person name="Haroon M.F."/>
            <person name="Hu S."/>
            <person name="Shi Y."/>
            <person name="Imelfort M."/>
            <person name="Keller J."/>
            <person name="Hugenholtz P."/>
            <person name="Yuan Z."/>
            <person name="Tyson G.W."/>
        </authorList>
    </citation>
    <scope>NUCLEOTIDE SEQUENCE [LARGE SCALE GENOMIC DNA]</scope>
    <source>
        <strain evidence="6 7">ANME-2d</strain>
    </source>
</reference>
<dbReference type="PATRIC" id="fig|1392998.3.peg.3068"/>
<evidence type="ECO:0000256" key="3">
    <source>
        <dbReference type="ARBA" id="ARBA00023167"/>
    </source>
</evidence>
<comment type="caution">
    <text evidence="6">The sequence shown here is derived from an EMBL/GenBank/DDBJ whole genome shotgun (WGS) entry which is preliminary data.</text>
</comment>
<dbReference type="GO" id="GO:0009086">
    <property type="term" value="P:methionine biosynthetic process"/>
    <property type="evidence" value="ECO:0007669"/>
    <property type="project" value="UniProtKB-KW"/>
</dbReference>
<dbReference type="PROSITE" id="PS51371">
    <property type="entry name" value="CBS"/>
    <property type="match status" value="3"/>
</dbReference>
<dbReference type="SUPFAM" id="SSF54631">
    <property type="entry name" value="CBS-domain pair"/>
    <property type="match status" value="2"/>
</dbReference>
<proteinExistence type="predicted"/>
<keyword evidence="7" id="KW-1185">Reference proteome</keyword>
<organism evidence="6 7">
    <name type="scientific">Candidatus Methanoperedens nitratireducens</name>
    <dbReference type="NCBI Taxonomy" id="1392998"/>
    <lineage>
        <taxon>Archaea</taxon>
        <taxon>Methanobacteriati</taxon>
        <taxon>Methanobacteriota</taxon>
        <taxon>Stenosarchaea group</taxon>
        <taxon>Methanomicrobia</taxon>
        <taxon>Methanosarcinales</taxon>
        <taxon>ANME-2 cluster</taxon>
        <taxon>Candidatus Methanoperedentaceae</taxon>
        <taxon>Candidatus Methanoperedens</taxon>
    </lineage>
</organism>
<dbReference type="InterPro" id="IPR000644">
    <property type="entry name" value="CBS_dom"/>
</dbReference>
<feature type="domain" description="CBS" evidence="5">
    <location>
        <begin position="132"/>
        <end position="187"/>
    </location>
</feature>
<gene>
    <name evidence="6" type="ORF">ANME2D_02767</name>
</gene>
<dbReference type="SMART" id="SM00116">
    <property type="entry name" value="CBS"/>
    <property type="match status" value="4"/>
</dbReference>
<dbReference type="RefSeq" id="WP_048092598.1">
    <property type="nucleotide sequence ID" value="NZ_JMIY01000007.1"/>
</dbReference>
<evidence type="ECO:0000256" key="4">
    <source>
        <dbReference type="PROSITE-ProRule" id="PRU00703"/>
    </source>
</evidence>
<evidence type="ECO:0000313" key="6">
    <source>
        <dbReference type="EMBL" id="KCZ70742.1"/>
    </source>
</evidence>
<feature type="domain" description="CBS" evidence="5">
    <location>
        <begin position="206"/>
        <end position="264"/>
    </location>
</feature>
<evidence type="ECO:0000259" key="5">
    <source>
        <dbReference type="PROSITE" id="PS51371"/>
    </source>
</evidence>
<keyword evidence="3" id="KW-0486">Methionine biosynthesis</keyword>
<keyword evidence="1" id="KW-0028">Amino-acid biosynthesis</keyword>
<dbReference type="Pfam" id="PF00571">
    <property type="entry name" value="CBS"/>
    <property type="match status" value="4"/>
</dbReference>
<accession>A0A062UZZ7</accession>
<protein>
    <submittedName>
        <fullName evidence="6">CBS-domain-containing membrane protein</fullName>
    </submittedName>
</protein>
<dbReference type="Proteomes" id="UP000027153">
    <property type="component" value="Unassembled WGS sequence"/>
</dbReference>
<dbReference type="AlphaFoldDB" id="A0A062UZZ7"/>
<evidence type="ECO:0000313" key="7">
    <source>
        <dbReference type="Proteomes" id="UP000027153"/>
    </source>
</evidence>
<dbReference type="InterPro" id="IPR046342">
    <property type="entry name" value="CBS_dom_sf"/>
</dbReference>
<keyword evidence="4" id="KW-0129">CBS domain</keyword>
<name>A0A062UZZ7_9EURY</name>
<sequence length="264" mass="29257">MKVKNIMVDPILVHKSDTISHAMELMDKLDTRRLLVINGSELLGVITMRSIARELGTWKKSNLPASSLHVATATTDAFTKVLPDTSMEDAIALMDRTGGIVVVTDNSKVQGWVTPHEILKTIRAVKGYAAEIMNEPITVGANDRVAHARRIMLDNDIGRLPVIENGDLVGIITERDIAKGMKHFRTLVPDNQQVERIRNLIVGDIMTRDVKYVRTNTPIPDVVSLILNENIGGVPVLNLRDELVGVISRRGIIKHLALMNSKRE</sequence>
<evidence type="ECO:0000256" key="2">
    <source>
        <dbReference type="ARBA" id="ARBA00022737"/>
    </source>
</evidence>
<evidence type="ECO:0000256" key="1">
    <source>
        <dbReference type="ARBA" id="ARBA00022605"/>
    </source>
</evidence>
<dbReference type="PANTHER" id="PTHR48108:SF33">
    <property type="entry name" value="METHYLATED PROTEIN MJ0556"/>
    <property type="match status" value="1"/>
</dbReference>